<feature type="region of interest" description="Disordered" evidence="1">
    <location>
        <begin position="187"/>
        <end position="213"/>
    </location>
</feature>
<dbReference type="Proteomes" id="UP000789759">
    <property type="component" value="Unassembled WGS sequence"/>
</dbReference>
<comment type="caution">
    <text evidence="2">The sequence shown here is derived from an EMBL/GenBank/DDBJ whole genome shotgun (WGS) entry which is preliminary data.</text>
</comment>
<evidence type="ECO:0000256" key="1">
    <source>
        <dbReference type="SAM" id="MobiDB-lite"/>
    </source>
</evidence>
<evidence type="ECO:0000313" key="2">
    <source>
        <dbReference type="EMBL" id="CAG8715454.1"/>
    </source>
</evidence>
<gene>
    <name evidence="2" type="ORF">CPELLU_LOCUS12568</name>
</gene>
<keyword evidence="3" id="KW-1185">Reference proteome</keyword>
<accession>A0A9N9N9Q3</accession>
<name>A0A9N9N9Q3_9GLOM</name>
<dbReference type="OrthoDB" id="2441941at2759"/>
<feature type="non-terminal residue" evidence="2">
    <location>
        <position position="1"/>
    </location>
</feature>
<protein>
    <submittedName>
        <fullName evidence="2">7038_t:CDS:1</fullName>
    </submittedName>
</protein>
<dbReference type="AlphaFoldDB" id="A0A9N9N9Q3"/>
<evidence type="ECO:0000313" key="3">
    <source>
        <dbReference type="Proteomes" id="UP000789759"/>
    </source>
</evidence>
<reference evidence="2" key="1">
    <citation type="submission" date="2021-06" db="EMBL/GenBank/DDBJ databases">
        <authorList>
            <person name="Kallberg Y."/>
            <person name="Tangrot J."/>
            <person name="Rosling A."/>
        </authorList>
    </citation>
    <scope>NUCLEOTIDE SEQUENCE</scope>
    <source>
        <strain evidence="2">FL966</strain>
    </source>
</reference>
<proteinExistence type="predicted"/>
<dbReference type="EMBL" id="CAJVQA010012296">
    <property type="protein sequence ID" value="CAG8715454.1"/>
    <property type="molecule type" value="Genomic_DNA"/>
</dbReference>
<sequence>CVVENSKQCITVAYASTIDNENPNREFDFTSVPICIPHCMFSVLVNHNPKITEKFIHFGVKSVEYNSITGSSNVKMKIIVFYSSQFTRFKHLGHLGSNIKVGNAYLVSGPFKFSDSGKIVIEATDIDYSKPLLLNFNNPKIPSSTSSNTRTIIDIIVDDVDSTLPSLNVADVEVNLSLGQKNCIELDAKDNNSEPNFEYEPDEHENSSDRNDD</sequence>
<feature type="compositionally biased region" description="Basic and acidic residues" evidence="1">
    <location>
        <begin position="204"/>
        <end position="213"/>
    </location>
</feature>
<organism evidence="2 3">
    <name type="scientific">Cetraspora pellucida</name>
    <dbReference type="NCBI Taxonomy" id="1433469"/>
    <lineage>
        <taxon>Eukaryota</taxon>
        <taxon>Fungi</taxon>
        <taxon>Fungi incertae sedis</taxon>
        <taxon>Mucoromycota</taxon>
        <taxon>Glomeromycotina</taxon>
        <taxon>Glomeromycetes</taxon>
        <taxon>Diversisporales</taxon>
        <taxon>Gigasporaceae</taxon>
        <taxon>Cetraspora</taxon>
    </lineage>
</organism>